<gene>
    <name evidence="2" type="ORF">SAMN05878443_2026</name>
</gene>
<dbReference type="OrthoDB" id="2156484at2"/>
<feature type="transmembrane region" description="Helical" evidence="1">
    <location>
        <begin position="221"/>
        <end position="246"/>
    </location>
</feature>
<feature type="transmembrane region" description="Helical" evidence="1">
    <location>
        <begin position="125"/>
        <end position="151"/>
    </location>
</feature>
<reference evidence="3" key="1">
    <citation type="submission" date="2016-11" db="EMBL/GenBank/DDBJ databases">
        <authorList>
            <person name="Varghese N."/>
            <person name="Submissions S."/>
        </authorList>
    </citation>
    <scope>NUCLEOTIDE SEQUENCE [LARGE SCALE GENOMIC DNA]</scope>
    <source>
        <strain evidence="3">313</strain>
    </source>
</reference>
<evidence type="ECO:0000256" key="1">
    <source>
        <dbReference type="SAM" id="Phobius"/>
    </source>
</evidence>
<keyword evidence="3" id="KW-1185">Reference proteome</keyword>
<keyword evidence="1" id="KW-0472">Membrane</keyword>
<dbReference type="STRING" id="28230.SAMN05878443_2026"/>
<evidence type="ECO:0000313" key="2">
    <source>
        <dbReference type="EMBL" id="SIO22291.1"/>
    </source>
</evidence>
<evidence type="ECO:0008006" key="4">
    <source>
        <dbReference type="Google" id="ProtNLM"/>
    </source>
</evidence>
<sequence length="252" mass="28430">MSIAKRAYRHLQNHPYFLIFTLSFYLVYFSLTFAIALLAKQFSDSSIQLNRIIVSLDAQQSSLNSQPFKILEAIATQYNAKYNSILLIIGIAGTLILLTIQLWLSQTRKQEYQTYLLMGERVYKLTAQLIFEQLLLINSILLLILVSYSIFTAPVMDQITKIEAAALQSELEVNLEPLLSDSQAAAPPDFGNEGFTRFTIAPFLKGAFANNNFYQNNTLQAFLIISIINLYSAIVIGIPNAIILSLRRSNLF</sequence>
<protein>
    <recommendedName>
        <fullName evidence="4">FtsX-like permease family protein</fullName>
    </recommendedName>
</protein>
<dbReference type="eggNOG" id="ENOG502ZSJB">
    <property type="taxonomic scope" value="Bacteria"/>
</dbReference>
<dbReference type="EMBL" id="FSRN01000001">
    <property type="protein sequence ID" value="SIO22291.1"/>
    <property type="molecule type" value="Genomic_DNA"/>
</dbReference>
<keyword evidence="1" id="KW-1133">Transmembrane helix</keyword>
<feature type="transmembrane region" description="Helical" evidence="1">
    <location>
        <begin position="16"/>
        <end position="39"/>
    </location>
</feature>
<dbReference type="Proteomes" id="UP000184758">
    <property type="component" value="Unassembled WGS sequence"/>
</dbReference>
<organism evidence="2 3">
    <name type="scientific">Carnobacterium alterfunditum</name>
    <dbReference type="NCBI Taxonomy" id="28230"/>
    <lineage>
        <taxon>Bacteria</taxon>
        <taxon>Bacillati</taxon>
        <taxon>Bacillota</taxon>
        <taxon>Bacilli</taxon>
        <taxon>Lactobacillales</taxon>
        <taxon>Carnobacteriaceae</taxon>
        <taxon>Carnobacterium</taxon>
    </lineage>
</organism>
<proteinExistence type="predicted"/>
<dbReference type="AlphaFoldDB" id="A0A1N6HRA9"/>
<evidence type="ECO:0000313" key="3">
    <source>
        <dbReference type="Proteomes" id="UP000184758"/>
    </source>
</evidence>
<keyword evidence="1" id="KW-0812">Transmembrane</keyword>
<accession>A0A1N6HRA9</accession>
<feature type="transmembrane region" description="Helical" evidence="1">
    <location>
        <begin position="85"/>
        <end position="104"/>
    </location>
</feature>
<name>A0A1N6HRA9_9LACT</name>
<dbReference type="RefSeq" id="WP_034545716.1">
    <property type="nucleotide sequence ID" value="NZ_FSRN01000001.1"/>
</dbReference>